<feature type="domain" description="N-acetyltransferase" evidence="1">
    <location>
        <begin position="7"/>
        <end position="162"/>
    </location>
</feature>
<sequence>MIATERLELRPLDRDTAQAMVDGERGDRAWHEEFPVPDDQDAARSFLRDPHDVFGSFVIVEQATGLAIGTIGFFGPPDDDGIAMLGYGLVPSARGRGYATEALRGLMGYAFAQGSVRLLVADTLRDNVASQRVLEKAGFARTHSTDEAHWYATGAPPASDGEAEVLGGQGARQ</sequence>
<organism evidence="2 3">
    <name type="scientific">Rugosimonospora acidiphila</name>
    <dbReference type="NCBI Taxonomy" id="556531"/>
    <lineage>
        <taxon>Bacteria</taxon>
        <taxon>Bacillati</taxon>
        <taxon>Actinomycetota</taxon>
        <taxon>Actinomycetes</taxon>
        <taxon>Micromonosporales</taxon>
        <taxon>Micromonosporaceae</taxon>
        <taxon>Rugosimonospora</taxon>
    </lineage>
</organism>
<dbReference type="InterPro" id="IPR016181">
    <property type="entry name" value="Acyl_CoA_acyltransferase"/>
</dbReference>
<dbReference type="Pfam" id="PF13302">
    <property type="entry name" value="Acetyltransf_3"/>
    <property type="match status" value="1"/>
</dbReference>
<dbReference type="PANTHER" id="PTHR43441">
    <property type="entry name" value="RIBOSOMAL-PROTEIN-SERINE ACETYLTRANSFERASE"/>
    <property type="match status" value="1"/>
</dbReference>
<comment type="caution">
    <text evidence="2">The sequence shown here is derived from an EMBL/GenBank/DDBJ whole genome shotgun (WGS) entry which is preliminary data.</text>
</comment>
<proteinExistence type="predicted"/>
<dbReference type="Proteomes" id="UP001501570">
    <property type="component" value="Unassembled WGS sequence"/>
</dbReference>
<gene>
    <name evidence="2" type="ORF">GCM10023322_25420</name>
</gene>
<accession>A0ABP9RRD5</accession>
<dbReference type="Gene3D" id="3.40.630.30">
    <property type="match status" value="1"/>
</dbReference>
<dbReference type="PANTHER" id="PTHR43441:SF6">
    <property type="entry name" value="N-ACETYLTRANSFERASE DOMAIN-CONTAINING PROTEIN"/>
    <property type="match status" value="1"/>
</dbReference>
<evidence type="ECO:0000313" key="3">
    <source>
        <dbReference type="Proteomes" id="UP001501570"/>
    </source>
</evidence>
<dbReference type="CDD" id="cd04301">
    <property type="entry name" value="NAT_SF"/>
    <property type="match status" value="1"/>
</dbReference>
<evidence type="ECO:0000259" key="1">
    <source>
        <dbReference type="PROSITE" id="PS51186"/>
    </source>
</evidence>
<reference evidence="3" key="1">
    <citation type="journal article" date="2019" name="Int. J. Syst. Evol. Microbiol.">
        <title>The Global Catalogue of Microorganisms (GCM) 10K type strain sequencing project: providing services to taxonomists for standard genome sequencing and annotation.</title>
        <authorList>
            <consortium name="The Broad Institute Genomics Platform"/>
            <consortium name="The Broad Institute Genome Sequencing Center for Infectious Disease"/>
            <person name="Wu L."/>
            <person name="Ma J."/>
        </authorList>
    </citation>
    <scope>NUCLEOTIDE SEQUENCE [LARGE SCALE GENOMIC DNA]</scope>
    <source>
        <strain evidence="3">JCM 18304</strain>
    </source>
</reference>
<name>A0ABP9RRD5_9ACTN</name>
<dbReference type="EMBL" id="BAABJQ010000006">
    <property type="protein sequence ID" value="GAA5184278.1"/>
    <property type="molecule type" value="Genomic_DNA"/>
</dbReference>
<evidence type="ECO:0000313" key="2">
    <source>
        <dbReference type="EMBL" id="GAA5184278.1"/>
    </source>
</evidence>
<dbReference type="InterPro" id="IPR000182">
    <property type="entry name" value="GNAT_dom"/>
</dbReference>
<dbReference type="RefSeq" id="WP_345629151.1">
    <property type="nucleotide sequence ID" value="NZ_BAABJQ010000006.1"/>
</dbReference>
<dbReference type="InterPro" id="IPR051908">
    <property type="entry name" value="Ribosomal_N-acetyltransferase"/>
</dbReference>
<keyword evidence="3" id="KW-1185">Reference proteome</keyword>
<protein>
    <submittedName>
        <fullName evidence="2">GNAT family protein</fullName>
    </submittedName>
</protein>
<dbReference type="SUPFAM" id="SSF55729">
    <property type="entry name" value="Acyl-CoA N-acyltransferases (Nat)"/>
    <property type="match status" value="1"/>
</dbReference>
<dbReference type="PROSITE" id="PS51186">
    <property type="entry name" value="GNAT"/>
    <property type="match status" value="1"/>
</dbReference>